<dbReference type="RefSeq" id="WP_281837051.1">
    <property type="nucleotide sequence ID" value="NZ_BSDY01000018.1"/>
</dbReference>
<dbReference type="Gene3D" id="3.40.630.30">
    <property type="match status" value="1"/>
</dbReference>
<name>A0A9W6GP41_9FUSO</name>
<dbReference type="CDD" id="cd04301">
    <property type="entry name" value="NAT_SF"/>
    <property type="match status" value="1"/>
</dbReference>
<feature type="domain" description="N-acetyltransferase" evidence="1">
    <location>
        <begin position="1"/>
        <end position="142"/>
    </location>
</feature>
<dbReference type="InterPro" id="IPR016181">
    <property type="entry name" value="Acyl_CoA_acyltransferase"/>
</dbReference>
<dbReference type="EMBL" id="BSDY01000018">
    <property type="protein sequence ID" value="GLI57434.1"/>
    <property type="molecule type" value="Genomic_DNA"/>
</dbReference>
<organism evidence="2 3">
    <name type="scientific">Propionigenium maris DSM 9537</name>
    <dbReference type="NCBI Taxonomy" id="1123000"/>
    <lineage>
        <taxon>Bacteria</taxon>
        <taxon>Fusobacteriati</taxon>
        <taxon>Fusobacteriota</taxon>
        <taxon>Fusobacteriia</taxon>
        <taxon>Fusobacteriales</taxon>
        <taxon>Fusobacteriaceae</taxon>
        <taxon>Propionigenium</taxon>
    </lineage>
</organism>
<sequence length="142" mass="15965">MFKREIGKGGLMLMTSLRIREDVFHYEQGVDKSLMTDEKDKEAYHCIVSDFGMPIGTGRLYEDESGYHIGRVAVNKDYRGKGLGKDIVTGLMDKAWEVGAERISVHAQESVIPFYESLGFTGKGDIFMEAGIPHLEMEVVKK</sequence>
<accession>A0A9W6GP41</accession>
<dbReference type="AlphaFoldDB" id="A0A9W6GP41"/>
<evidence type="ECO:0000313" key="3">
    <source>
        <dbReference type="Proteomes" id="UP001144471"/>
    </source>
</evidence>
<dbReference type="PANTHER" id="PTHR13355:SF11">
    <property type="entry name" value="GLUCOSAMINE 6-PHOSPHATE N-ACETYLTRANSFERASE"/>
    <property type="match status" value="1"/>
</dbReference>
<evidence type="ECO:0000259" key="1">
    <source>
        <dbReference type="PROSITE" id="PS51186"/>
    </source>
</evidence>
<dbReference type="GO" id="GO:0004343">
    <property type="term" value="F:glucosamine 6-phosphate N-acetyltransferase activity"/>
    <property type="evidence" value="ECO:0007669"/>
    <property type="project" value="TreeGrafter"/>
</dbReference>
<reference evidence="2" key="1">
    <citation type="submission" date="2022-12" db="EMBL/GenBank/DDBJ databases">
        <title>Reference genome sequencing for broad-spectrum identification of bacterial and archaeal isolates by mass spectrometry.</title>
        <authorList>
            <person name="Sekiguchi Y."/>
            <person name="Tourlousse D.M."/>
        </authorList>
    </citation>
    <scope>NUCLEOTIDE SEQUENCE</scope>
    <source>
        <strain evidence="2">10succ1</strain>
    </source>
</reference>
<dbReference type="InterPro" id="IPR039143">
    <property type="entry name" value="GNPNAT1-like"/>
</dbReference>
<dbReference type="InterPro" id="IPR000182">
    <property type="entry name" value="GNAT_dom"/>
</dbReference>
<keyword evidence="3" id="KW-1185">Reference proteome</keyword>
<dbReference type="Proteomes" id="UP001144471">
    <property type="component" value="Unassembled WGS sequence"/>
</dbReference>
<comment type="caution">
    <text evidence="2">The sequence shown here is derived from an EMBL/GenBank/DDBJ whole genome shotgun (WGS) entry which is preliminary data.</text>
</comment>
<dbReference type="Pfam" id="PF13673">
    <property type="entry name" value="Acetyltransf_10"/>
    <property type="match status" value="1"/>
</dbReference>
<dbReference type="PANTHER" id="PTHR13355">
    <property type="entry name" value="GLUCOSAMINE 6-PHOSPHATE N-ACETYLTRANSFERASE"/>
    <property type="match status" value="1"/>
</dbReference>
<dbReference type="PROSITE" id="PS51186">
    <property type="entry name" value="GNAT"/>
    <property type="match status" value="1"/>
</dbReference>
<dbReference type="SUPFAM" id="SSF55729">
    <property type="entry name" value="Acyl-CoA N-acyltransferases (Nat)"/>
    <property type="match status" value="1"/>
</dbReference>
<gene>
    <name evidence="2" type="ORF">PM10SUCC1_29480</name>
</gene>
<evidence type="ECO:0000313" key="2">
    <source>
        <dbReference type="EMBL" id="GLI57434.1"/>
    </source>
</evidence>
<proteinExistence type="predicted"/>
<protein>
    <submittedName>
        <fullName evidence="2">Acetyltransferase</fullName>
    </submittedName>
</protein>